<dbReference type="RefSeq" id="WP_104068764.1">
    <property type="nucleotide sequence ID" value="NZ_PRDS01000001.1"/>
</dbReference>
<keyword evidence="1" id="KW-0812">Transmembrane</keyword>
<dbReference type="PROSITE" id="PS50042">
    <property type="entry name" value="CNMP_BINDING_3"/>
    <property type="match status" value="1"/>
</dbReference>
<feature type="domain" description="Cyclic nucleotide-binding" evidence="2">
    <location>
        <begin position="348"/>
        <end position="388"/>
    </location>
</feature>
<organism evidence="3 4">
    <name type="scientific">Albidovulum inexpectatum</name>
    <dbReference type="NCBI Taxonomy" id="196587"/>
    <lineage>
        <taxon>Bacteria</taxon>
        <taxon>Pseudomonadati</taxon>
        <taxon>Pseudomonadota</taxon>
        <taxon>Alphaproteobacteria</taxon>
        <taxon>Rhodobacterales</taxon>
        <taxon>Paracoccaceae</taxon>
        <taxon>Albidovulum</taxon>
    </lineage>
</organism>
<accession>A0A2S5JL17</accession>
<reference evidence="3 4" key="1">
    <citation type="submission" date="2018-01" db="EMBL/GenBank/DDBJ databases">
        <title>Genomic Encyclopedia of Archaeal and Bacterial Type Strains, Phase II (KMG-II): from individual species to whole genera.</title>
        <authorList>
            <person name="Goeker M."/>
        </authorList>
    </citation>
    <scope>NUCLEOTIDE SEQUENCE [LARGE SCALE GENOMIC DNA]</scope>
    <source>
        <strain evidence="3 4">DSM 12048</strain>
    </source>
</reference>
<evidence type="ECO:0000256" key="1">
    <source>
        <dbReference type="SAM" id="Phobius"/>
    </source>
</evidence>
<protein>
    <submittedName>
        <fullName evidence="3">Arylsulfotransferase ASST</fullName>
    </submittedName>
</protein>
<dbReference type="InterPro" id="IPR000595">
    <property type="entry name" value="cNMP-bd_dom"/>
</dbReference>
<keyword evidence="1" id="KW-1133">Transmembrane helix</keyword>
<comment type="caution">
    <text evidence="3">The sequence shown here is derived from an EMBL/GenBank/DDBJ whole genome shotgun (WGS) entry which is preliminary data.</text>
</comment>
<dbReference type="Proteomes" id="UP000239736">
    <property type="component" value="Unassembled WGS sequence"/>
</dbReference>
<feature type="transmembrane region" description="Helical" evidence="1">
    <location>
        <begin position="12"/>
        <end position="31"/>
    </location>
</feature>
<gene>
    <name evidence="3" type="ORF">LV82_00102</name>
</gene>
<dbReference type="EMBL" id="PRDS01000001">
    <property type="protein sequence ID" value="PPB82179.1"/>
    <property type="molecule type" value="Genomic_DNA"/>
</dbReference>
<keyword evidence="3" id="KW-0808">Transferase</keyword>
<dbReference type="Pfam" id="PF14269">
    <property type="entry name" value="Arylsulfotran_2"/>
    <property type="match status" value="1"/>
</dbReference>
<evidence type="ECO:0000313" key="3">
    <source>
        <dbReference type="EMBL" id="PPB82179.1"/>
    </source>
</evidence>
<dbReference type="PANTHER" id="PTHR35340">
    <property type="entry name" value="PQQ ENZYME REPEAT PROTEIN-RELATED"/>
    <property type="match status" value="1"/>
</dbReference>
<dbReference type="PANTHER" id="PTHR35340:SF5">
    <property type="entry name" value="ASST-DOMAIN-CONTAINING PROTEIN"/>
    <property type="match status" value="1"/>
</dbReference>
<keyword evidence="1" id="KW-0472">Membrane</keyword>
<evidence type="ECO:0000313" key="4">
    <source>
        <dbReference type="Proteomes" id="UP000239736"/>
    </source>
</evidence>
<evidence type="ECO:0000259" key="2">
    <source>
        <dbReference type="PROSITE" id="PS50042"/>
    </source>
</evidence>
<dbReference type="InterPro" id="IPR039535">
    <property type="entry name" value="ASST-like"/>
</dbReference>
<keyword evidence="4" id="KW-1185">Reference proteome</keyword>
<dbReference type="AlphaFoldDB" id="A0A2S5JL17"/>
<sequence>MSEEKTGRRARLAALAGAGVLLFGLGLFAGVKSIPPAPQLRQTLATMGQLKVLVTAALFKRPDQHLGPRLHEGEGVTIARPDIMAPGVTFISGLFGQRLGFRLFGRDGQILYDWPVDFFQIAPDEMEHRYHALIHGAVLMENGDVVANLDGRGMVRLDACGKIIWRNHSRSHHAIFRDHRGWLWAPLGVAEHRAPDIAGIPFRMDRLGAFNPETGDQIAEIDLLDVLQRSDMIGLIQDIYRSPEDVLHLNDVEVLPPDLAAKFPMFDSGDILVSLRNLNQLWVIDGTEHRIKWIGAGATIGQHDPDFEPDGTISVLDNRPRTPIRAPDGYPGPHGGSRILLLDPERGGHAVLYQGDDRNPFYTPYRGKHQVLENGNVLIAETDAGRAFEVTPGGDITWEYLNIWDATNSGWVLDITRYPTSHGDFVQGLDCAAK</sequence>
<dbReference type="OrthoDB" id="264813at2"/>
<name>A0A2S5JL17_9RHOB</name>
<proteinExistence type="predicted"/>
<dbReference type="GO" id="GO:0016740">
    <property type="term" value="F:transferase activity"/>
    <property type="evidence" value="ECO:0007669"/>
    <property type="project" value="UniProtKB-KW"/>
</dbReference>
<dbReference type="InterPro" id="IPR053143">
    <property type="entry name" value="Arylsulfate_ST"/>
</dbReference>